<dbReference type="InterPro" id="IPR054611">
    <property type="entry name" value="NCAB"/>
</dbReference>
<dbReference type="Gene3D" id="1.25.10.10">
    <property type="entry name" value="Leucine-rich Repeat Variant"/>
    <property type="match status" value="1"/>
</dbReference>
<keyword evidence="1" id="KW-0042">Antenna complex</keyword>
<dbReference type="eggNOG" id="COG1413">
    <property type="taxonomic scope" value="Bacteria"/>
</dbReference>
<dbReference type="Pfam" id="PF05729">
    <property type="entry name" value="NACHT"/>
    <property type="match status" value="1"/>
</dbReference>
<dbReference type="SUPFAM" id="SSF52540">
    <property type="entry name" value="P-loop containing nucleoside triphosphate hydrolases"/>
    <property type="match status" value="1"/>
</dbReference>
<proteinExistence type="predicted"/>
<evidence type="ECO:0000256" key="2">
    <source>
        <dbReference type="ARBA" id="ARBA00022738"/>
    </source>
</evidence>
<dbReference type="PATRIC" id="fig|1173022.3.peg.586"/>
<dbReference type="SMART" id="SM00382">
    <property type="entry name" value="AAA"/>
    <property type="match status" value="1"/>
</dbReference>
<dbReference type="OrthoDB" id="134770at2"/>
<gene>
    <name evidence="4" type="ORF">Cri9333_0540</name>
</gene>
<organism evidence="4 5">
    <name type="scientific">Crinalium epipsammum PCC 9333</name>
    <dbReference type="NCBI Taxonomy" id="1173022"/>
    <lineage>
        <taxon>Bacteria</taxon>
        <taxon>Bacillati</taxon>
        <taxon>Cyanobacteriota</taxon>
        <taxon>Cyanophyceae</taxon>
        <taxon>Gomontiellales</taxon>
        <taxon>Gomontiellaceae</taxon>
        <taxon>Crinalium</taxon>
    </lineage>
</organism>
<dbReference type="GO" id="GO:0030089">
    <property type="term" value="C:phycobilisome"/>
    <property type="evidence" value="ECO:0007669"/>
    <property type="project" value="UniProtKB-KW"/>
</dbReference>
<dbReference type="EMBL" id="CP003620">
    <property type="protein sequence ID" value="AFZ11491.1"/>
    <property type="molecule type" value="Genomic_DNA"/>
</dbReference>
<dbReference type="Pfam" id="PF22724">
    <property type="entry name" value="NCAB1"/>
    <property type="match status" value="1"/>
</dbReference>
<evidence type="ECO:0000256" key="1">
    <source>
        <dbReference type="ARBA" id="ARBA00022549"/>
    </source>
</evidence>
<feature type="domain" description="NACHT" evidence="3">
    <location>
        <begin position="216"/>
        <end position="340"/>
    </location>
</feature>
<dbReference type="STRING" id="1173022.Cri9333_0540"/>
<dbReference type="PROSITE" id="PS50837">
    <property type="entry name" value="NACHT"/>
    <property type="match status" value="1"/>
</dbReference>
<dbReference type="Proteomes" id="UP000010472">
    <property type="component" value="Chromosome"/>
</dbReference>
<dbReference type="InterPro" id="IPR027417">
    <property type="entry name" value="P-loop_NTPase"/>
</dbReference>
<dbReference type="InterPro" id="IPR054570">
    <property type="entry name" value="NCC-H_dom"/>
</dbReference>
<keyword evidence="5" id="KW-1185">Reference proteome</keyword>
<dbReference type="InterPro" id="IPR016024">
    <property type="entry name" value="ARM-type_fold"/>
</dbReference>
<dbReference type="PANTHER" id="PTHR46844:SF1">
    <property type="entry name" value="SLR5058 PROTEIN"/>
    <property type="match status" value="1"/>
</dbReference>
<evidence type="ECO:0000259" key="3">
    <source>
        <dbReference type="PROSITE" id="PS50837"/>
    </source>
</evidence>
<dbReference type="PANTHER" id="PTHR46844">
    <property type="entry name" value="SLR5058 PROTEIN"/>
    <property type="match status" value="1"/>
</dbReference>
<dbReference type="HOGENOM" id="CLU_009565_0_0_3"/>
<evidence type="ECO:0000313" key="4">
    <source>
        <dbReference type="EMBL" id="AFZ11491.1"/>
    </source>
</evidence>
<dbReference type="KEGG" id="cep:Cri9333_0540"/>
<dbReference type="eggNOG" id="COG5635">
    <property type="taxonomic scope" value="Bacteria"/>
</dbReference>
<accession>K9VU54</accession>
<dbReference type="InterPro" id="IPR007111">
    <property type="entry name" value="NACHT_NTPase"/>
</dbReference>
<dbReference type="Pfam" id="PF22730">
    <property type="entry name" value="NCC-H"/>
    <property type="match status" value="1"/>
</dbReference>
<sequence>MDYSANPSEQQFRFLDAMATQFNFGSDTLTVFLNRFDKANRNQDNFSLAIKVVWNRIPEDKTQKFQDELTKICQVLEENGCSIEKSKRGRQPKGKSPWEQAYKWLWNTKFIEWQQSQKELAQPINWQAVSQAMLEEQLRLTTNPLTSCEGISYRTEQVYVPLGLVERKRQTRRREDVPPEQGSLLYEETEITQRFEHEQFLEQVLQQGQSPKSRGKRIAIIGEPGVGKTTLLQQIAKWVGKQGEGAIAIWVSLADLRGQELEPYLLGRWLQAVAWNLGQAEASSQVKDAFVAQFQQGRVWLLLDGVDEMQVSSGNPLSEISRQVRMGGLLSQARIVLTCRLNLWDGNRNGLDTFDTYRTLEFYYPHQVEQFVRQLFGALSGGQVEQAERLCAVLKAPGKERIRDLVKNPLRLTLLCFNWYLGEGTLPETKAGLYEQFVADFYEWKPEPFSTTAKQRRQLNAALGELAREAIDKEETRFRLRHDFVCEFLGEPDEEGSLFWLTLQLGWLNKVGMDAENRKKAVYAFFHPTFQEYFAALVIDDWHYFLNHIPENPGHPDARYRIFEPQWKEVILLWFGLSDVGNQKKEDFRRKIIEFKDEYGEWESFAKVDKGFYEYQAYFLAAASIAELYNESCANEVIKSLIKWSFGYCNQQEGEWITFFEPIAEDARKTLIEISSSKVVGDLVNLLEDYDIKWEVKIEVIQTLEKIGIYNDEVIKAIVNLIEDARSKLTCNPSNSTWEDRYGIQQVIDLTNESILMLSAKSLAKIDINPSRGINYLQELITYSKTERTQILAAGDLAEIQPNNKFALDTLKKLITYSGILTKKQAFIGILKIDKDFIVTNKNLFGKISSVKEVLGFEIAIDVLELLSENQSAIDVLIDIIQNSLDEYLRWEAAIYLGKLVRKQPNIVNKLIKLNQQYHSKKLGNIQSNYLCIVYINNNKEEISTYITLLKPLLYDAENKGDKTTTFQITYILSEIEEGKEIAIYALLRSIKKFPSYWKAEEAVTRLKDICIGIDINKILIFLNEEILKKFQNSNEEKFQYCYELLWHCSRNMDYLDFYHACNPEKAEKITIGNSSLTQKLNFSQFFSKINLAFANEPILNAKVQLVCIDININFNDLDMLAADIYAQMVKQGCPECPQDRPTTFPKLSIYWKLNLENLEKPVALLFYNSENVNQFRKDCLAPLSTFGGAIAIITDQPCENVETISPNHPDIIDAVLKWLRRRILEA</sequence>
<evidence type="ECO:0000313" key="5">
    <source>
        <dbReference type="Proteomes" id="UP000010472"/>
    </source>
</evidence>
<dbReference type="AlphaFoldDB" id="K9VU54"/>
<dbReference type="SUPFAM" id="SSF48371">
    <property type="entry name" value="ARM repeat"/>
    <property type="match status" value="1"/>
</dbReference>
<dbReference type="InterPro" id="IPR011989">
    <property type="entry name" value="ARM-like"/>
</dbReference>
<keyword evidence="2" id="KW-0605">Phycobilisome</keyword>
<dbReference type="Gene3D" id="3.40.50.300">
    <property type="entry name" value="P-loop containing nucleotide triphosphate hydrolases"/>
    <property type="match status" value="1"/>
</dbReference>
<reference evidence="4 5" key="1">
    <citation type="submission" date="2012-06" db="EMBL/GenBank/DDBJ databases">
        <title>Finished chromosome of genome of Crinalium epipsammum PCC 9333.</title>
        <authorList>
            <consortium name="US DOE Joint Genome Institute"/>
            <person name="Gugger M."/>
            <person name="Coursin T."/>
            <person name="Rippka R."/>
            <person name="Tandeau De Marsac N."/>
            <person name="Huntemann M."/>
            <person name="Wei C.-L."/>
            <person name="Han J."/>
            <person name="Detter J.C."/>
            <person name="Han C."/>
            <person name="Tapia R."/>
            <person name="Davenport K."/>
            <person name="Daligault H."/>
            <person name="Erkkila T."/>
            <person name="Gu W."/>
            <person name="Munk A.C.C."/>
            <person name="Teshima H."/>
            <person name="Xu Y."/>
            <person name="Chain P."/>
            <person name="Chen A."/>
            <person name="Krypides N."/>
            <person name="Mavromatis K."/>
            <person name="Markowitz V."/>
            <person name="Szeto E."/>
            <person name="Ivanova N."/>
            <person name="Mikhailova N."/>
            <person name="Ovchinnikova G."/>
            <person name="Pagani I."/>
            <person name="Pati A."/>
            <person name="Goodwin L."/>
            <person name="Peters L."/>
            <person name="Pitluck S."/>
            <person name="Woyke T."/>
            <person name="Kerfeld C."/>
        </authorList>
    </citation>
    <scope>NUCLEOTIDE SEQUENCE [LARGE SCALE GENOMIC DNA]</scope>
    <source>
        <strain evidence="4 5">PCC 9333</strain>
    </source>
</reference>
<dbReference type="InterPro" id="IPR003593">
    <property type="entry name" value="AAA+_ATPase"/>
</dbReference>
<name>K9VU54_9CYAN</name>
<protein>
    <submittedName>
        <fullName evidence="4">Putative signal transduction protein with Nacht domain</fullName>
    </submittedName>
</protein>